<dbReference type="AlphaFoldDB" id="A0A5N6P2X9"/>
<dbReference type="GO" id="GO:0009706">
    <property type="term" value="C:chloroplast inner membrane"/>
    <property type="evidence" value="ECO:0007669"/>
    <property type="project" value="TreeGrafter"/>
</dbReference>
<dbReference type="InterPro" id="IPR039175">
    <property type="entry name" value="TIM22"/>
</dbReference>
<dbReference type="GO" id="GO:0008320">
    <property type="term" value="F:protein transmembrane transporter activity"/>
    <property type="evidence" value="ECO:0007669"/>
    <property type="project" value="TreeGrafter"/>
</dbReference>
<protein>
    <submittedName>
        <fullName evidence="6">Uncharacterized protein</fullName>
    </submittedName>
</protein>
<dbReference type="PANTHER" id="PTHR14110">
    <property type="entry name" value="MITOCHONDRIAL IMPORT INNER MEMBRANE TRANSLOCASE SUBUNIT TIM22"/>
    <property type="match status" value="1"/>
</dbReference>
<keyword evidence="4" id="KW-0472">Membrane</keyword>
<proteinExistence type="predicted"/>
<evidence type="ECO:0000256" key="2">
    <source>
        <dbReference type="ARBA" id="ARBA00022692"/>
    </source>
</evidence>
<evidence type="ECO:0000256" key="3">
    <source>
        <dbReference type="ARBA" id="ARBA00022989"/>
    </source>
</evidence>
<evidence type="ECO:0000256" key="4">
    <source>
        <dbReference type="ARBA" id="ARBA00023136"/>
    </source>
</evidence>
<evidence type="ECO:0000256" key="1">
    <source>
        <dbReference type="ARBA" id="ARBA00004141"/>
    </source>
</evidence>
<dbReference type="Pfam" id="PF02466">
    <property type="entry name" value="Tim17"/>
    <property type="match status" value="1"/>
</dbReference>
<keyword evidence="2" id="KW-0812">Transmembrane</keyword>
<dbReference type="EMBL" id="SZYD01000007">
    <property type="protein sequence ID" value="KAD5803600.1"/>
    <property type="molecule type" value="Genomic_DNA"/>
</dbReference>
<evidence type="ECO:0000313" key="7">
    <source>
        <dbReference type="Proteomes" id="UP000326396"/>
    </source>
</evidence>
<comment type="caution">
    <text evidence="6">The sequence shown here is derived from an EMBL/GenBank/DDBJ whole genome shotgun (WGS) entry which is preliminary data.</text>
</comment>
<keyword evidence="3" id="KW-1133">Transmembrane helix</keyword>
<keyword evidence="7" id="KW-1185">Reference proteome</keyword>
<evidence type="ECO:0000313" key="6">
    <source>
        <dbReference type="EMBL" id="KAD5803600.1"/>
    </source>
</evidence>
<comment type="subcellular location">
    <subcellularLocation>
        <location evidence="1">Membrane</location>
        <topology evidence="1">Multi-pass membrane protein</topology>
    </subcellularLocation>
</comment>
<dbReference type="OrthoDB" id="507126at2759"/>
<dbReference type="PANTHER" id="PTHR14110:SF6">
    <property type="entry name" value="OS04G0405100 PROTEIN"/>
    <property type="match status" value="1"/>
</dbReference>
<gene>
    <name evidence="6" type="ORF">E3N88_14960</name>
</gene>
<reference evidence="6 7" key="1">
    <citation type="submission" date="2019-05" db="EMBL/GenBank/DDBJ databases">
        <title>Mikania micrantha, genome provides insights into the molecular mechanism of rapid growth.</title>
        <authorList>
            <person name="Liu B."/>
        </authorList>
    </citation>
    <scope>NUCLEOTIDE SEQUENCE [LARGE SCALE GENOMIC DNA]</scope>
    <source>
        <strain evidence="6">NLD-2019</strain>
        <tissue evidence="6">Leaf</tissue>
    </source>
</reference>
<dbReference type="GO" id="GO:0045036">
    <property type="term" value="P:protein targeting to chloroplast"/>
    <property type="evidence" value="ECO:0007669"/>
    <property type="project" value="TreeGrafter"/>
</dbReference>
<evidence type="ECO:0000256" key="5">
    <source>
        <dbReference type="SAM" id="MobiDB-lite"/>
    </source>
</evidence>
<name>A0A5N6P2X9_9ASTR</name>
<dbReference type="Proteomes" id="UP000326396">
    <property type="component" value="Linkage Group LG15"/>
</dbReference>
<accession>A0A5N6P2X9</accession>
<feature type="region of interest" description="Disordered" evidence="5">
    <location>
        <begin position="222"/>
        <end position="295"/>
    </location>
</feature>
<organism evidence="6 7">
    <name type="scientific">Mikania micrantha</name>
    <name type="common">bitter vine</name>
    <dbReference type="NCBI Taxonomy" id="192012"/>
    <lineage>
        <taxon>Eukaryota</taxon>
        <taxon>Viridiplantae</taxon>
        <taxon>Streptophyta</taxon>
        <taxon>Embryophyta</taxon>
        <taxon>Tracheophyta</taxon>
        <taxon>Spermatophyta</taxon>
        <taxon>Magnoliopsida</taxon>
        <taxon>eudicotyledons</taxon>
        <taxon>Gunneridae</taxon>
        <taxon>Pentapetalae</taxon>
        <taxon>asterids</taxon>
        <taxon>campanulids</taxon>
        <taxon>Asterales</taxon>
        <taxon>Asteraceae</taxon>
        <taxon>Asteroideae</taxon>
        <taxon>Heliantheae alliance</taxon>
        <taxon>Eupatorieae</taxon>
        <taxon>Mikania</taxon>
    </lineage>
</organism>
<sequence>MDHNKNPEADDLAKIKDGLMQFENWIAKQCFPIEAALTTVTGAVAGAITGVYLDIVFHASCLSLSVPSPLKCRQLNRKIQKVSLFGGYQPLIRSFTVGPTLEHARNFAVMYAVNSGMCCVMKKLRGKFDVHACLAAGFSTGVVLSLVTGMRGPEVISVGVMFALVNGGVYKVEEKLGKKELAQLNVEDVLHEKPRDRSTKLDVQKEYNQLSPTAEVIAHRITNIHGGPKRRRSPQGEITSPPFRRSPSCKGPQLETSKPIKANPSLNTLAKQGPLPLSPAPNTANSKGRPGPQQA</sequence>
<dbReference type="GO" id="GO:0042721">
    <property type="term" value="C:TIM22 mitochondrial import inner membrane insertion complex"/>
    <property type="evidence" value="ECO:0007669"/>
    <property type="project" value="InterPro"/>
</dbReference>
<dbReference type="GO" id="GO:0045039">
    <property type="term" value="P:protein insertion into mitochondrial inner membrane"/>
    <property type="evidence" value="ECO:0007669"/>
    <property type="project" value="InterPro"/>
</dbReference>